<name>A0A6A5UX67_9PLEO</name>
<feature type="region of interest" description="Disordered" evidence="1">
    <location>
        <begin position="136"/>
        <end position="169"/>
    </location>
</feature>
<accession>A0A6A5UX67</accession>
<keyword evidence="3" id="KW-1185">Reference proteome</keyword>
<evidence type="ECO:0000313" key="2">
    <source>
        <dbReference type="EMBL" id="KAF1968559.1"/>
    </source>
</evidence>
<sequence length="307" mass="33355">MPTGQRGRKADLFAFRGPGDEFELPSPASKPSSLFEGFRAPIRAYTTPTSSVIEATVPLPGPFARSLGRNTRAAAGRADQLEVLREHAIAEYQVKEETRAPAKSVPPHLRKAVAQTTKATAKSIPPHLRRAVAQNPNANELSQNTTPPATSPNTAEPTAPTAPTAVTVIAPPKVASTPLRLKLPRGVESYVHMKPPSQAQGLHGRATYSYIIAKPSTAKDRPELPGGEKLPPTWSRCPDDADFGLCAYAWATMAPCPYGGDCLLRHEPFTDEEETYLDERAPRLRRMLLKQCWAAPSPPILETKFVK</sequence>
<evidence type="ECO:0000256" key="1">
    <source>
        <dbReference type="SAM" id="MobiDB-lite"/>
    </source>
</evidence>
<organism evidence="2 3">
    <name type="scientific">Bimuria novae-zelandiae CBS 107.79</name>
    <dbReference type="NCBI Taxonomy" id="1447943"/>
    <lineage>
        <taxon>Eukaryota</taxon>
        <taxon>Fungi</taxon>
        <taxon>Dikarya</taxon>
        <taxon>Ascomycota</taxon>
        <taxon>Pezizomycotina</taxon>
        <taxon>Dothideomycetes</taxon>
        <taxon>Pleosporomycetidae</taxon>
        <taxon>Pleosporales</taxon>
        <taxon>Massarineae</taxon>
        <taxon>Didymosphaeriaceae</taxon>
        <taxon>Bimuria</taxon>
    </lineage>
</organism>
<dbReference type="AlphaFoldDB" id="A0A6A5UX67"/>
<dbReference type="Proteomes" id="UP000800036">
    <property type="component" value="Unassembled WGS sequence"/>
</dbReference>
<gene>
    <name evidence="2" type="ORF">BU23DRAFT_572297</name>
</gene>
<feature type="compositionally biased region" description="Low complexity" evidence="1">
    <location>
        <begin position="145"/>
        <end position="169"/>
    </location>
</feature>
<proteinExistence type="predicted"/>
<protein>
    <recommendedName>
        <fullName evidence="4">C3H1-type domain-containing protein</fullName>
    </recommendedName>
</protein>
<dbReference type="EMBL" id="ML976719">
    <property type="protein sequence ID" value="KAF1968559.1"/>
    <property type="molecule type" value="Genomic_DNA"/>
</dbReference>
<reference evidence="2" key="1">
    <citation type="journal article" date="2020" name="Stud. Mycol.">
        <title>101 Dothideomycetes genomes: a test case for predicting lifestyles and emergence of pathogens.</title>
        <authorList>
            <person name="Haridas S."/>
            <person name="Albert R."/>
            <person name="Binder M."/>
            <person name="Bloem J."/>
            <person name="Labutti K."/>
            <person name="Salamov A."/>
            <person name="Andreopoulos B."/>
            <person name="Baker S."/>
            <person name="Barry K."/>
            <person name="Bills G."/>
            <person name="Bluhm B."/>
            <person name="Cannon C."/>
            <person name="Castanera R."/>
            <person name="Culley D."/>
            <person name="Daum C."/>
            <person name="Ezra D."/>
            <person name="Gonzalez J."/>
            <person name="Henrissat B."/>
            <person name="Kuo A."/>
            <person name="Liang C."/>
            <person name="Lipzen A."/>
            <person name="Lutzoni F."/>
            <person name="Magnuson J."/>
            <person name="Mondo S."/>
            <person name="Nolan M."/>
            <person name="Ohm R."/>
            <person name="Pangilinan J."/>
            <person name="Park H.-J."/>
            <person name="Ramirez L."/>
            <person name="Alfaro M."/>
            <person name="Sun H."/>
            <person name="Tritt A."/>
            <person name="Yoshinaga Y."/>
            <person name="Zwiers L.-H."/>
            <person name="Turgeon B."/>
            <person name="Goodwin S."/>
            <person name="Spatafora J."/>
            <person name="Crous P."/>
            <person name="Grigoriev I."/>
        </authorList>
    </citation>
    <scope>NUCLEOTIDE SEQUENCE</scope>
    <source>
        <strain evidence="2">CBS 107.79</strain>
    </source>
</reference>
<evidence type="ECO:0000313" key="3">
    <source>
        <dbReference type="Proteomes" id="UP000800036"/>
    </source>
</evidence>
<evidence type="ECO:0008006" key="4">
    <source>
        <dbReference type="Google" id="ProtNLM"/>
    </source>
</evidence>